<dbReference type="Gene3D" id="3.20.20.70">
    <property type="entry name" value="Aldolase class I"/>
    <property type="match status" value="1"/>
</dbReference>
<dbReference type="CDD" id="cd01335">
    <property type="entry name" value="Radical_SAM"/>
    <property type="match status" value="1"/>
</dbReference>
<gene>
    <name evidence="6" type="ORF">MMAB1_3016</name>
</gene>
<dbReference type="EMBL" id="LT158599">
    <property type="protein sequence ID" value="CVK34229.1"/>
    <property type="molecule type" value="Genomic_DNA"/>
</dbReference>
<dbReference type="PANTHER" id="PTHR11228">
    <property type="entry name" value="RADICAL SAM DOMAIN PROTEIN"/>
    <property type="match status" value="1"/>
</dbReference>
<keyword evidence="2" id="KW-0479">Metal-binding</keyword>
<reference evidence="6 7" key="1">
    <citation type="submission" date="2016-01" db="EMBL/GenBank/DDBJ databases">
        <authorList>
            <person name="Manzoor S."/>
        </authorList>
    </citation>
    <scope>NUCLEOTIDE SEQUENCE [LARGE SCALE GENOMIC DNA]</scope>
    <source>
        <strain evidence="6">Methanoculleus sp MAB1</strain>
    </source>
</reference>
<dbReference type="InterPro" id="IPR007197">
    <property type="entry name" value="rSAM"/>
</dbReference>
<dbReference type="KEGG" id="mema:MMAB1_3016"/>
<evidence type="ECO:0000256" key="1">
    <source>
        <dbReference type="ARBA" id="ARBA00022691"/>
    </source>
</evidence>
<evidence type="ECO:0000256" key="3">
    <source>
        <dbReference type="ARBA" id="ARBA00023004"/>
    </source>
</evidence>
<dbReference type="InterPro" id="IPR058240">
    <property type="entry name" value="rSAM_sf"/>
</dbReference>
<dbReference type="GO" id="GO:0046872">
    <property type="term" value="F:metal ion binding"/>
    <property type="evidence" value="ECO:0007669"/>
    <property type="project" value="UniProtKB-KW"/>
</dbReference>
<dbReference type="PANTHER" id="PTHR11228:SF7">
    <property type="entry name" value="PQQA PEPTIDE CYCLASE"/>
    <property type="match status" value="1"/>
</dbReference>
<evidence type="ECO:0000259" key="5">
    <source>
        <dbReference type="Pfam" id="PF04055"/>
    </source>
</evidence>
<feature type="domain" description="Radical SAM core" evidence="5">
    <location>
        <begin position="3"/>
        <end position="81"/>
    </location>
</feature>
<dbReference type="GO" id="GO:0003824">
    <property type="term" value="F:catalytic activity"/>
    <property type="evidence" value="ECO:0007669"/>
    <property type="project" value="InterPro"/>
</dbReference>
<dbReference type="SUPFAM" id="SSF102114">
    <property type="entry name" value="Radical SAM enzymes"/>
    <property type="match status" value="1"/>
</dbReference>
<evidence type="ECO:0000256" key="4">
    <source>
        <dbReference type="ARBA" id="ARBA00023014"/>
    </source>
</evidence>
<dbReference type="Pfam" id="PF04055">
    <property type="entry name" value="Radical_SAM"/>
    <property type="match status" value="1"/>
</dbReference>
<organism evidence="6 7">
    <name type="scientific">Methanoculleus bourgensis</name>
    <dbReference type="NCBI Taxonomy" id="83986"/>
    <lineage>
        <taxon>Archaea</taxon>
        <taxon>Methanobacteriati</taxon>
        <taxon>Methanobacteriota</taxon>
        <taxon>Stenosarchaea group</taxon>
        <taxon>Methanomicrobia</taxon>
        <taxon>Methanomicrobiales</taxon>
        <taxon>Methanomicrobiaceae</taxon>
        <taxon>Methanoculleus</taxon>
    </lineage>
</organism>
<evidence type="ECO:0000313" key="6">
    <source>
        <dbReference type="EMBL" id="CVK34229.1"/>
    </source>
</evidence>
<dbReference type="InterPro" id="IPR013785">
    <property type="entry name" value="Aldolase_TIM"/>
</dbReference>
<name>A0A0X3BQN2_9EURY</name>
<evidence type="ECO:0000313" key="7">
    <source>
        <dbReference type="Proteomes" id="UP000069850"/>
    </source>
</evidence>
<dbReference type="InterPro" id="IPR050377">
    <property type="entry name" value="Radical_SAM_PqqE_MftC-like"/>
</dbReference>
<evidence type="ECO:0000256" key="2">
    <source>
        <dbReference type="ARBA" id="ARBA00022723"/>
    </source>
</evidence>
<proteinExistence type="predicted"/>
<dbReference type="AlphaFoldDB" id="A0A0X3BQN2"/>
<protein>
    <recommendedName>
        <fullName evidence="5">Radical SAM core domain-containing protein</fullName>
    </recommendedName>
</protein>
<accession>A0A0X3BQN2</accession>
<keyword evidence="3" id="KW-0408">Iron</keyword>
<dbReference type="Proteomes" id="UP000069850">
    <property type="component" value="Chromosome 1"/>
</dbReference>
<keyword evidence="4" id="KW-0411">Iron-sulfur</keyword>
<sequence>MGTSGVLVTDDVAGRIKDASIRKVAVSLDSTDPGIHDAFRGVSGAWERAVDGIRALRRAGVPVQIHTTVNGSDAGEIDRVIAFGKTLGVRDYQFFFLVPTGRGEALADVPPEAHEAAIGRILAHAREPGLSVRGVVRGPTGSGTGAVMPAATWCTPAAQTAISWLKTPAAPTSPERVR</sequence>
<keyword evidence="1" id="KW-0949">S-adenosyl-L-methionine</keyword>
<dbReference type="GO" id="GO:0051536">
    <property type="term" value="F:iron-sulfur cluster binding"/>
    <property type="evidence" value="ECO:0007669"/>
    <property type="project" value="UniProtKB-KW"/>
</dbReference>